<accession>A0A6A4VW18</accession>
<evidence type="ECO:0000313" key="6">
    <source>
        <dbReference type="Proteomes" id="UP000440578"/>
    </source>
</evidence>
<feature type="compositionally biased region" description="Polar residues" evidence="2">
    <location>
        <begin position="53"/>
        <end position="65"/>
    </location>
</feature>
<sequence length="602" mass="67058">MSGLSGPSESQQQQAASEEVPEEVQLLTVSEEPVQFTVVEELPQPTVSEEVEQSTASKEPQQPTVQELQPTLLDHSYSSSVAERHIHSPMKKMVAKVRQLNYEKKKLRQKLKRRDRRLKCLKSTLDALKESQVMDANLLDSIRARFENPIVSELFANEVVNGGRKKRGETQAELTKTVLRALNSAGLKARTLVADGLQANMTMFAHLGVQNMQPGQLQLPIRNNFFLHPATGEKVHILLDVVHMLKLLRNLFGEQKMLLLDGEEISWKYVQFLAEFSSTLFRLQTASGEPVLKTRRSTPVLGLCLAAQSVLDVSEALLEQEGFAYVLPYKMSQDHVELLFSRIRRMGGFNNNPNAVQLQHALRRLALHNFISPSATGNSTAPADEDNGNDDEVGLLQIRRPQRQRSALGAGDPMPAVVQHVLMTPGNRSAFVDDSVGYIAGYVCRKLIEGSVVKCGECIGALLSNEEDPPSREVMRLVEIRDNGGLLVPSASTYAIIASSERHLTALRKCGEMGQENLSLRIQCSVLAQFMTERSHELFPGVQEHMFEPRAGGCHAVSLLKQVVARYLRVRLHAYGHYITLSGMASAHVRHHLHKQVLFARQ</sequence>
<evidence type="ECO:0000259" key="4">
    <source>
        <dbReference type="Pfam" id="PF21789"/>
    </source>
</evidence>
<reference evidence="5 6" key="1">
    <citation type="submission" date="2019-07" db="EMBL/GenBank/DDBJ databases">
        <title>Draft genome assembly of a fouling barnacle, Amphibalanus amphitrite (Darwin, 1854): The first reference genome for Thecostraca.</title>
        <authorList>
            <person name="Kim W."/>
        </authorList>
    </citation>
    <scope>NUCLEOTIDE SEQUENCE [LARGE SCALE GENOMIC DNA]</scope>
    <source>
        <strain evidence="5">SNU_AA5</strain>
        <tissue evidence="5">Soma without cirri and trophi</tissue>
    </source>
</reference>
<name>A0A6A4VW18_AMPAM</name>
<dbReference type="PANTHER" id="PTHR47577:SF2">
    <property type="entry name" value="THAP DOMAIN CONTAINING 9"/>
    <property type="match status" value="1"/>
</dbReference>
<feature type="compositionally biased region" description="Low complexity" evidence="2">
    <location>
        <begin position="7"/>
        <end position="18"/>
    </location>
</feature>
<organism evidence="5 6">
    <name type="scientific">Amphibalanus amphitrite</name>
    <name type="common">Striped barnacle</name>
    <name type="synonym">Balanus amphitrite</name>
    <dbReference type="NCBI Taxonomy" id="1232801"/>
    <lineage>
        <taxon>Eukaryota</taxon>
        <taxon>Metazoa</taxon>
        <taxon>Ecdysozoa</taxon>
        <taxon>Arthropoda</taxon>
        <taxon>Crustacea</taxon>
        <taxon>Multicrustacea</taxon>
        <taxon>Cirripedia</taxon>
        <taxon>Thoracica</taxon>
        <taxon>Thoracicalcarea</taxon>
        <taxon>Balanomorpha</taxon>
        <taxon>Balanoidea</taxon>
        <taxon>Balanidae</taxon>
        <taxon>Amphibalaninae</taxon>
        <taxon>Amphibalanus</taxon>
    </lineage>
</organism>
<proteinExistence type="predicted"/>
<dbReference type="Pfam" id="PF21789">
    <property type="entry name" value="TNP-like_RNaseH_C"/>
    <property type="match status" value="1"/>
</dbReference>
<dbReference type="InterPro" id="IPR048366">
    <property type="entry name" value="TNP-like_GBD"/>
</dbReference>
<feature type="coiled-coil region" evidence="1">
    <location>
        <begin position="90"/>
        <end position="131"/>
    </location>
</feature>
<dbReference type="AlphaFoldDB" id="A0A6A4VW18"/>
<evidence type="ECO:0000259" key="3">
    <source>
        <dbReference type="Pfam" id="PF21788"/>
    </source>
</evidence>
<evidence type="ECO:0000256" key="1">
    <source>
        <dbReference type="SAM" id="Coils"/>
    </source>
</evidence>
<dbReference type="EMBL" id="VIIS01001465">
    <property type="protein sequence ID" value="KAF0297843.1"/>
    <property type="molecule type" value="Genomic_DNA"/>
</dbReference>
<dbReference type="PANTHER" id="PTHR47577">
    <property type="entry name" value="THAP DOMAIN-CONTAINING PROTEIN 6"/>
    <property type="match status" value="1"/>
</dbReference>
<gene>
    <name evidence="5" type="ORF">FJT64_000511</name>
</gene>
<evidence type="ECO:0000313" key="5">
    <source>
        <dbReference type="EMBL" id="KAF0297843.1"/>
    </source>
</evidence>
<dbReference type="Proteomes" id="UP000440578">
    <property type="component" value="Unassembled WGS sequence"/>
</dbReference>
<evidence type="ECO:0000256" key="2">
    <source>
        <dbReference type="SAM" id="MobiDB-lite"/>
    </source>
</evidence>
<protein>
    <recommendedName>
        <fullName evidence="7">DNA transposase THAP9</fullName>
    </recommendedName>
</protein>
<comment type="caution">
    <text evidence="5">The sequence shown here is derived from an EMBL/GenBank/DDBJ whole genome shotgun (WGS) entry which is preliminary data.</text>
</comment>
<evidence type="ECO:0008006" key="7">
    <source>
        <dbReference type="Google" id="ProtNLM"/>
    </source>
</evidence>
<dbReference type="InterPro" id="IPR048367">
    <property type="entry name" value="TNP-like_RNaseH_C"/>
</dbReference>
<keyword evidence="1" id="KW-0175">Coiled coil</keyword>
<feature type="domain" description="Transposable element P transposase-like GTP-binding insertion" evidence="3">
    <location>
        <begin position="243"/>
        <end position="282"/>
    </location>
</feature>
<feature type="region of interest" description="Disordered" evidence="2">
    <location>
        <begin position="1"/>
        <end position="65"/>
    </location>
</feature>
<feature type="domain" description="Transposable element P transposase-like RNase H C-terminal" evidence="4">
    <location>
        <begin position="329"/>
        <end position="361"/>
    </location>
</feature>
<dbReference type="Pfam" id="PF21788">
    <property type="entry name" value="TNP-like_GBD"/>
    <property type="match status" value="1"/>
</dbReference>
<keyword evidence="6" id="KW-1185">Reference proteome</keyword>